<name>A0A9W2Z0U6_BIOGL</name>
<evidence type="ECO:0000256" key="1">
    <source>
        <dbReference type="SAM" id="SignalP"/>
    </source>
</evidence>
<dbReference type="AlphaFoldDB" id="A0A9W2Z0U6"/>
<evidence type="ECO:0000313" key="2">
    <source>
        <dbReference type="Proteomes" id="UP001165740"/>
    </source>
</evidence>
<protein>
    <submittedName>
        <fullName evidence="3">Uncharacterized protein LOC106066143</fullName>
    </submittedName>
</protein>
<accession>A0A9W2Z0U6</accession>
<proteinExistence type="predicted"/>
<organism evidence="2 3">
    <name type="scientific">Biomphalaria glabrata</name>
    <name type="common">Bloodfluke planorb</name>
    <name type="synonym">Freshwater snail</name>
    <dbReference type="NCBI Taxonomy" id="6526"/>
    <lineage>
        <taxon>Eukaryota</taxon>
        <taxon>Metazoa</taxon>
        <taxon>Spiralia</taxon>
        <taxon>Lophotrochozoa</taxon>
        <taxon>Mollusca</taxon>
        <taxon>Gastropoda</taxon>
        <taxon>Heterobranchia</taxon>
        <taxon>Euthyneura</taxon>
        <taxon>Panpulmonata</taxon>
        <taxon>Hygrophila</taxon>
        <taxon>Lymnaeoidea</taxon>
        <taxon>Planorbidae</taxon>
        <taxon>Biomphalaria</taxon>
    </lineage>
</organism>
<feature type="chain" id="PRO_5040893527" evidence="1">
    <location>
        <begin position="19"/>
        <end position="146"/>
    </location>
</feature>
<gene>
    <name evidence="3" type="primary">LOC106066143</name>
</gene>
<reference evidence="3" key="1">
    <citation type="submission" date="2025-08" db="UniProtKB">
        <authorList>
            <consortium name="RefSeq"/>
        </authorList>
    </citation>
    <scope>IDENTIFICATION</scope>
</reference>
<dbReference type="Proteomes" id="UP001165740">
    <property type="component" value="Chromosome 15"/>
</dbReference>
<keyword evidence="1" id="KW-0732">Signal</keyword>
<dbReference type="GeneID" id="106066143"/>
<dbReference type="OrthoDB" id="6042343at2759"/>
<sequence>MIWVALTTLAYLLSLTYSAPVGSCTVNNYTFDNGATYSVPEFYGCLQYKCVDGVPVLTKEGCYANSACQDVNSQWVVNCRTWSCYKTTQDNVSSYGTTLVSSLCSDASGQCHAQSDTFSREINGKIYTKCNCKIDAAQTISYVCSG</sequence>
<keyword evidence="2" id="KW-1185">Reference proteome</keyword>
<evidence type="ECO:0000313" key="3">
    <source>
        <dbReference type="RefSeq" id="XP_055868571.1"/>
    </source>
</evidence>
<dbReference type="RefSeq" id="XP_055868571.1">
    <property type="nucleotide sequence ID" value="XM_056012596.1"/>
</dbReference>
<feature type="signal peptide" evidence="1">
    <location>
        <begin position="1"/>
        <end position="18"/>
    </location>
</feature>